<dbReference type="Proteomes" id="UP000789342">
    <property type="component" value="Unassembled WGS sequence"/>
</dbReference>
<gene>
    <name evidence="1" type="ORF">AMORRO_LOCUS7843</name>
</gene>
<accession>A0A9N9CJR9</accession>
<comment type="caution">
    <text evidence="1">The sequence shown here is derived from an EMBL/GenBank/DDBJ whole genome shotgun (WGS) entry which is preliminary data.</text>
</comment>
<sequence length="63" mass="7304">VSRIASDKLKCIPENIGKYKAMDVGQFRFLDSFQHMAMGLDKLVTWFRRNARKISSSNSKAFY</sequence>
<evidence type="ECO:0000313" key="2">
    <source>
        <dbReference type="Proteomes" id="UP000789342"/>
    </source>
</evidence>
<name>A0A9N9CJR9_9GLOM</name>
<evidence type="ECO:0000313" key="1">
    <source>
        <dbReference type="EMBL" id="CAG8602467.1"/>
    </source>
</evidence>
<protein>
    <submittedName>
        <fullName evidence="1">17274_t:CDS:1</fullName>
    </submittedName>
</protein>
<reference evidence="1" key="1">
    <citation type="submission" date="2021-06" db="EMBL/GenBank/DDBJ databases">
        <authorList>
            <person name="Kallberg Y."/>
            <person name="Tangrot J."/>
            <person name="Rosling A."/>
        </authorList>
    </citation>
    <scope>NUCLEOTIDE SEQUENCE</scope>
    <source>
        <strain evidence="1">CL551</strain>
    </source>
</reference>
<dbReference type="AlphaFoldDB" id="A0A9N9CJR9"/>
<organism evidence="1 2">
    <name type="scientific">Acaulospora morrowiae</name>
    <dbReference type="NCBI Taxonomy" id="94023"/>
    <lineage>
        <taxon>Eukaryota</taxon>
        <taxon>Fungi</taxon>
        <taxon>Fungi incertae sedis</taxon>
        <taxon>Mucoromycota</taxon>
        <taxon>Glomeromycotina</taxon>
        <taxon>Glomeromycetes</taxon>
        <taxon>Diversisporales</taxon>
        <taxon>Acaulosporaceae</taxon>
        <taxon>Acaulospora</taxon>
    </lineage>
</organism>
<keyword evidence="2" id="KW-1185">Reference proteome</keyword>
<dbReference type="OrthoDB" id="2374255at2759"/>
<feature type="non-terminal residue" evidence="1">
    <location>
        <position position="1"/>
    </location>
</feature>
<proteinExistence type="predicted"/>
<dbReference type="EMBL" id="CAJVPV010006273">
    <property type="protein sequence ID" value="CAG8602467.1"/>
    <property type="molecule type" value="Genomic_DNA"/>
</dbReference>